<feature type="transmembrane region" description="Helical" evidence="1">
    <location>
        <begin position="241"/>
        <end position="258"/>
    </location>
</feature>
<dbReference type="SUPFAM" id="SSF82866">
    <property type="entry name" value="Multidrug efflux transporter AcrB transmembrane domain"/>
    <property type="match status" value="1"/>
</dbReference>
<dbReference type="EMBL" id="BARS01016336">
    <property type="protein sequence ID" value="GAF86577.1"/>
    <property type="molecule type" value="Genomic_DNA"/>
</dbReference>
<dbReference type="InterPro" id="IPR001036">
    <property type="entry name" value="Acrflvin-R"/>
</dbReference>
<dbReference type="SUPFAM" id="SSF82714">
    <property type="entry name" value="Multidrug efflux transporter AcrB TolC docking domain, DN and DC subdomains"/>
    <property type="match status" value="1"/>
</dbReference>
<protein>
    <submittedName>
        <fullName evidence="2">Uncharacterized protein</fullName>
    </submittedName>
</protein>
<gene>
    <name evidence="2" type="ORF">S01H1_26895</name>
</gene>
<dbReference type="PANTHER" id="PTHR32063:SF18">
    <property type="entry name" value="CATION EFFLUX SYSTEM PROTEIN"/>
    <property type="match status" value="1"/>
</dbReference>
<keyword evidence="1" id="KW-0812">Transmembrane</keyword>
<accession>X0TEI1</accession>
<organism evidence="2">
    <name type="scientific">marine sediment metagenome</name>
    <dbReference type="NCBI Taxonomy" id="412755"/>
    <lineage>
        <taxon>unclassified sequences</taxon>
        <taxon>metagenomes</taxon>
        <taxon>ecological metagenomes</taxon>
    </lineage>
</organism>
<name>X0TEI1_9ZZZZ</name>
<dbReference type="Gene3D" id="1.20.1640.10">
    <property type="entry name" value="Multidrug efflux transporter AcrB transmembrane domain"/>
    <property type="match status" value="1"/>
</dbReference>
<reference evidence="2" key="1">
    <citation type="journal article" date="2014" name="Front. Microbiol.">
        <title>High frequency of phylogenetically diverse reductive dehalogenase-homologous genes in deep subseafloor sedimentary metagenomes.</title>
        <authorList>
            <person name="Kawai M."/>
            <person name="Futagami T."/>
            <person name="Toyoda A."/>
            <person name="Takaki Y."/>
            <person name="Nishi S."/>
            <person name="Hori S."/>
            <person name="Arai W."/>
            <person name="Tsubouchi T."/>
            <person name="Morono Y."/>
            <person name="Uchiyama I."/>
            <person name="Ito T."/>
            <person name="Fujiyama A."/>
            <person name="Inagaki F."/>
            <person name="Takami H."/>
        </authorList>
    </citation>
    <scope>NUCLEOTIDE SEQUENCE</scope>
    <source>
        <strain evidence="2">Expedition CK06-06</strain>
    </source>
</reference>
<feature type="non-terminal residue" evidence="2">
    <location>
        <position position="281"/>
    </location>
</feature>
<keyword evidence="1" id="KW-1133">Transmembrane helix</keyword>
<proteinExistence type="predicted"/>
<dbReference type="Pfam" id="PF00873">
    <property type="entry name" value="ACR_tran"/>
    <property type="match status" value="1"/>
</dbReference>
<keyword evidence="1" id="KW-0472">Membrane</keyword>
<comment type="caution">
    <text evidence="2">The sequence shown here is derived from an EMBL/GenBank/DDBJ whole genome shotgun (WGS) entry which is preliminary data.</text>
</comment>
<dbReference type="AlphaFoldDB" id="X0TEI1"/>
<dbReference type="GO" id="GO:0005886">
    <property type="term" value="C:plasma membrane"/>
    <property type="evidence" value="ECO:0007669"/>
    <property type="project" value="TreeGrafter"/>
</dbReference>
<dbReference type="PANTHER" id="PTHR32063">
    <property type="match status" value="1"/>
</dbReference>
<feature type="non-terminal residue" evidence="2">
    <location>
        <position position="1"/>
    </location>
</feature>
<dbReference type="InterPro" id="IPR027463">
    <property type="entry name" value="AcrB_DN_DC_subdom"/>
</dbReference>
<evidence type="ECO:0000313" key="2">
    <source>
        <dbReference type="EMBL" id="GAF86577.1"/>
    </source>
</evidence>
<sequence>QLLVMVDNVKQIDNMFPEIYKYLGDNFPDANVLCMKFALGPGEPGKIRARFTGPDSDVLRDLSEQAKAVMREDPDAACVRDDWRQRVKILRPVLAEAQARRAGISRLDIANTLQAAYDGVDAGVYREGRKLLPIISRPPAAERDAVDNLYDLQIWSPAAKKMIPLRQVVSDFKVVSEDQIVKRRDRRRTIEAKCDPKYGLASDIQKRVQAKIEAIEIPPGYEFEWGGEYEDTNDAQAPIKASMPLFILIMVLICVTLFNSLKTPLIIWITVPLALIGVSFG</sequence>
<dbReference type="Gene3D" id="3.30.2090.10">
    <property type="entry name" value="Multidrug efflux transporter AcrB TolC docking domain, DN and DC subdomains"/>
    <property type="match status" value="1"/>
</dbReference>
<evidence type="ECO:0000256" key="1">
    <source>
        <dbReference type="SAM" id="Phobius"/>
    </source>
</evidence>
<dbReference type="GO" id="GO:0042910">
    <property type="term" value="F:xenobiotic transmembrane transporter activity"/>
    <property type="evidence" value="ECO:0007669"/>
    <property type="project" value="TreeGrafter"/>
</dbReference>